<dbReference type="Proteomes" id="UP000691718">
    <property type="component" value="Unassembled WGS sequence"/>
</dbReference>
<evidence type="ECO:0000313" key="1">
    <source>
        <dbReference type="EMBL" id="CAG5024982.1"/>
    </source>
</evidence>
<gene>
    <name evidence="1" type="ORF">PAPOLLO_LOCUS18246</name>
</gene>
<evidence type="ECO:0000313" key="2">
    <source>
        <dbReference type="Proteomes" id="UP000691718"/>
    </source>
</evidence>
<dbReference type="EMBL" id="CAJQZP010001169">
    <property type="protein sequence ID" value="CAG5024982.1"/>
    <property type="molecule type" value="Genomic_DNA"/>
</dbReference>
<dbReference type="OrthoDB" id="7315582at2759"/>
<protein>
    <submittedName>
        <fullName evidence="1">(apollo) hypothetical protein</fullName>
    </submittedName>
</protein>
<dbReference type="AlphaFoldDB" id="A0A8S3XIC8"/>
<keyword evidence="2" id="KW-1185">Reference proteome</keyword>
<proteinExistence type="predicted"/>
<sequence>MGWRAGWWRAGWWRAGWWRAGWWRAGWWRAGWWRAGWWRAGAALLLLAALLPRVPLHSHLASDFPHLTPHELAHFLADFSNYPKLYPDLESWTVEEEAGNYTWWRYSVSYTCGARCSGRADVWHAAGDAAGGYLGPCGGTWGAWR</sequence>
<name>A0A8S3XIC8_PARAO</name>
<reference evidence="1" key="1">
    <citation type="submission" date="2021-04" db="EMBL/GenBank/DDBJ databases">
        <authorList>
            <person name="Tunstrom K."/>
        </authorList>
    </citation>
    <scope>NUCLEOTIDE SEQUENCE</scope>
</reference>
<organism evidence="1 2">
    <name type="scientific">Parnassius apollo</name>
    <name type="common">Apollo butterfly</name>
    <name type="synonym">Papilio apollo</name>
    <dbReference type="NCBI Taxonomy" id="110799"/>
    <lineage>
        <taxon>Eukaryota</taxon>
        <taxon>Metazoa</taxon>
        <taxon>Ecdysozoa</taxon>
        <taxon>Arthropoda</taxon>
        <taxon>Hexapoda</taxon>
        <taxon>Insecta</taxon>
        <taxon>Pterygota</taxon>
        <taxon>Neoptera</taxon>
        <taxon>Endopterygota</taxon>
        <taxon>Lepidoptera</taxon>
        <taxon>Glossata</taxon>
        <taxon>Ditrysia</taxon>
        <taxon>Papilionoidea</taxon>
        <taxon>Papilionidae</taxon>
        <taxon>Parnassiinae</taxon>
        <taxon>Parnassini</taxon>
        <taxon>Parnassius</taxon>
        <taxon>Parnassius</taxon>
    </lineage>
</organism>
<accession>A0A8S3XIC8</accession>
<comment type="caution">
    <text evidence="1">The sequence shown here is derived from an EMBL/GenBank/DDBJ whole genome shotgun (WGS) entry which is preliminary data.</text>
</comment>